<accession>A0A9W8BFH8</accession>
<dbReference type="OrthoDB" id="5573433at2759"/>
<evidence type="ECO:0000313" key="3">
    <source>
        <dbReference type="Proteomes" id="UP001150907"/>
    </source>
</evidence>
<dbReference type="AlphaFoldDB" id="A0A9W8BFH8"/>
<keyword evidence="3" id="KW-1185">Reference proteome</keyword>
<protein>
    <submittedName>
        <fullName evidence="2">Uncharacterized protein</fullName>
    </submittedName>
</protein>
<organism evidence="2 3">
    <name type="scientific">Coemansia thaxteri</name>
    <dbReference type="NCBI Taxonomy" id="2663907"/>
    <lineage>
        <taxon>Eukaryota</taxon>
        <taxon>Fungi</taxon>
        <taxon>Fungi incertae sedis</taxon>
        <taxon>Zoopagomycota</taxon>
        <taxon>Kickxellomycotina</taxon>
        <taxon>Kickxellomycetes</taxon>
        <taxon>Kickxellales</taxon>
        <taxon>Kickxellaceae</taxon>
        <taxon>Coemansia</taxon>
    </lineage>
</organism>
<dbReference type="Proteomes" id="UP001150907">
    <property type="component" value="Unassembled WGS sequence"/>
</dbReference>
<dbReference type="EMBL" id="JANBQF010000596">
    <property type="protein sequence ID" value="KAJ2000030.1"/>
    <property type="molecule type" value="Genomic_DNA"/>
</dbReference>
<name>A0A9W8BFH8_9FUNG</name>
<evidence type="ECO:0000313" key="2">
    <source>
        <dbReference type="EMBL" id="KAJ2000030.1"/>
    </source>
</evidence>
<evidence type="ECO:0000256" key="1">
    <source>
        <dbReference type="SAM" id="MobiDB-lite"/>
    </source>
</evidence>
<sequence length="272" mass="29850">MTRRSGSPLRAHPLAGRTLGPRQAGQRDAGDVPELLKPSVHWYGSRWDAARRRQSSAEEQCKRIDGRLGRLLASLRQHDESAQLLARELALVPDTRRRVDALRAQADELRPVLAALEQLYAGLESSSVGWMPALAAREADFRHARSAHYRDLQASMDAQLAELRHDSVAMRAAAAERSFQRDLENYHLQQQQPRARAARALAREQRGLHDVVLAPSAWAGGTEDAAGFFSDDDGDKGGAGLGAAPRKSTAQARPPPLLADSAYLLLHSINTR</sequence>
<comment type="caution">
    <text evidence="2">The sequence shown here is derived from an EMBL/GenBank/DDBJ whole genome shotgun (WGS) entry which is preliminary data.</text>
</comment>
<proteinExistence type="predicted"/>
<feature type="region of interest" description="Disordered" evidence="1">
    <location>
        <begin position="1"/>
        <end position="33"/>
    </location>
</feature>
<gene>
    <name evidence="2" type="ORF">H4R26_004805</name>
</gene>
<feature type="region of interest" description="Disordered" evidence="1">
    <location>
        <begin position="224"/>
        <end position="254"/>
    </location>
</feature>
<reference evidence="2" key="1">
    <citation type="submission" date="2022-07" db="EMBL/GenBank/DDBJ databases">
        <title>Phylogenomic reconstructions and comparative analyses of Kickxellomycotina fungi.</title>
        <authorList>
            <person name="Reynolds N.K."/>
            <person name="Stajich J.E."/>
            <person name="Barry K."/>
            <person name="Grigoriev I.V."/>
            <person name="Crous P."/>
            <person name="Smith M.E."/>
        </authorList>
    </citation>
    <scope>NUCLEOTIDE SEQUENCE</scope>
    <source>
        <strain evidence="2">IMI 214461</strain>
    </source>
</reference>